<keyword evidence="1" id="KW-0812">Transmembrane</keyword>
<feature type="transmembrane region" description="Helical" evidence="1">
    <location>
        <begin position="118"/>
        <end position="144"/>
    </location>
</feature>
<comment type="caution">
    <text evidence="2">The sequence shown here is derived from an EMBL/GenBank/DDBJ whole genome shotgun (WGS) entry which is preliminary data.</text>
</comment>
<accession>A0A9W6FRV1</accession>
<keyword evidence="3" id="KW-1185">Reference proteome</keyword>
<dbReference type="Pfam" id="PF14296">
    <property type="entry name" value="O-ag_pol_Wzy"/>
    <property type="match status" value="1"/>
</dbReference>
<feature type="transmembrane region" description="Helical" evidence="1">
    <location>
        <begin position="426"/>
        <end position="443"/>
    </location>
</feature>
<feature type="transmembrane region" description="Helical" evidence="1">
    <location>
        <begin position="76"/>
        <end position="98"/>
    </location>
</feature>
<feature type="transmembrane region" description="Helical" evidence="1">
    <location>
        <begin position="16"/>
        <end position="37"/>
    </location>
</feature>
<dbReference type="Proteomes" id="UP001144372">
    <property type="component" value="Unassembled WGS sequence"/>
</dbReference>
<reference evidence="2" key="1">
    <citation type="submission" date="2022-12" db="EMBL/GenBank/DDBJ databases">
        <title>Reference genome sequencing for broad-spectrum identification of bacterial and archaeal isolates by mass spectrometry.</title>
        <authorList>
            <person name="Sekiguchi Y."/>
            <person name="Tourlousse D.M."/>
        </authorList>
    </citation>
    <scope>NUCLEOTIDE SEQUENCE</scope>
    <source>
        <strain evidence="2">ASRB1</strain>
    </source>
</reference>
<feature type="transmembrane region" description="Helical" evidence="1">
    <location>
        <begin position="156"/>
        <end position="174"/>
    </location>
</feature>
<dbReference type="AlphaFoldDB" id="A0A9W6FRV1"/>
<dbReference type="NCBIfam" id="TIGR04370">
    <property type="entry name" value="glyco_rpt_poly"/>
    <property type="match status" value="1"/>
</dbReference>
<feature type="transmembrane region" description="Helical" evidence="1">
    <location>
        <begin position="194"/>
        <end position="216"/>
    </location>
</feature>
<dbReference type="EMBL" id="BSDR01000001">
    <property type="protein sequence ID" value="GLI33408.1"/>
    <property type="molecule type" value="Genomic_DNA"/>
</dbReference>
<dbReference type="RefSeq" id="WP_281792414.1">
    <property type="nucleotide sequence ID" value="NZ_BSDR01000001.1"/>
</dbReference>
<sequence length="483" mass="55811">MMKNLQKLLFFLREQFLIIIVPAFILSGFVASFSSSWSFDTPIVIVIFLIIILFVLFLYNLIYIDSNFNYLSIFNMFLLVIFTFYVAKPLFIIFYLHYDIADFSATLSQKGDLLSKALSFVIVAVIFAFIGYRSSLGAWIANSLPILPKKWDRRRLIIVLWLCLFSGLISYIILMHSAEPTGPRSQLVEDENKYAFLGILSLRICLILLFTGSIVLNNKLLKRSFWIYLPVYTILMLKLGGRGRLVYPVLMCLIIYNYLKKRIEIKQIIFYIICFLGVVSILFDLAYHFLFQQITSAQNIEASKNFLLDFMLKRNLDRVDNFILVIKGMKDQLDFQYGKTFLSIPFKFLPADWPKAFGLKLIGGGTLFMQTFFPSVLAQGSGIPITLIGELFLNFHIVGIGYGMFILGVFIRIFQDYMDRDRTNPCAVILYSLFFVYLPNLIGGNISHFMLFTAIDIFLLFPAMIYITRHSYVNIPIRRQLNA</sequence>
<feature type="transmembrane region" description="Helical" evidence="1">
    <location>
        <begin position="228"/>
        <end position="256"/>
    </location>
</feature>
<feature type="transmembrane region" description="Helical" evidence="1">
    <location>
        <begin position="449"/>
        <end position="468"/>
    </location>
</feature>
<proteinExistence type="predicted"/>
<keyword evidence="1" id="KW-1133">Transmembrane helix</keyword>
<gene>
    <name evidence="2" type="ORF">DAMNIGENAA_08410</name>
</gene>
<feature type="transmembrane region" description="Helical" evidence="1">
    <location>
        <begin position="43"/>
        <end position="64"/>
    </location>
</feature>
<name>A0A9W6FRV1_9BACT</name>
<organism evidence="2 3">
    <name type="scientific">Desulforhabdus amnigena</name>
    <dbReference type="NCBI Taxonomy" id="40218"/>
    <lineage>
        <taxon>Bacteria</taxon>
        <taxon>Pseudomonadati</taxon>
        <taxon>Thermodesulfobacteriota</taxon>
        <taxon>Syntrophobacteria</taxon>
        <taxon>Syntrophobacterales</taxon>
        <taxon>Syntrophobacteraceae</taxon>
        <taxon>Desulforhabdus</taxon>
    </lineage>
</organism>
<evidence type="ECO:0008006" key="4">
    <source>
        <dbReference type="Google" id="ProtNLM"/>
    </source>
</evidence>
<keyword evidence="1" id="KW-0472">Membrane</keyword>
<evidence type="ECO:0000313" key="2">
    <source>
        <dbReference type="EMBL" id="GLI33408.1"/>
    </source>
</evidence>
<evidence type="ECO:0000256" key="1">
    <source>
        <dbReference type="SAM" id="Phobius"/>
    </source>
</evidence>
<feature type="transmembrane region" description="Helical" evidence="1">
    <location>
        <begin position="391"/>
        <end position="414"/>
    </location>
</feature>
<protein>
    <recommendedName>
        <fullName evidence="4">O-antigen polysaccharide polymerase Wzy</fullName>
    </recommendedName>
</protein>
<evidence type="ECO:0000313" key="3">
    <source>
        <dbReference type="Proteomes" id="UP001144372"/>
    </source>
</evidence>
<dbReference type="InterPro" id="IPR029468">
    <property type="entry name" value="O-ag_pol_Wzy"/>
</dbReference>
<feature type="transmembrane region" description="Helical" evidence="1">
    <location>
        <begin position="268"/>
        <end position="290"/>
    </location>
</feature>
<feature type="transmembrane region" description="Helical" evidence="1">
    <location>
        <begin position="357"/>
        <end position="379"/>
    </location>
</feature>